<name>A0ACD5UNH8_AVESA</name>
<organism evidence="1 2">
    <name type="scientific">Avena sativa</name>
    <name type="common">Oat</name>
    <dbReference type="NCBI Taxonomy" id="4498"/>
    <lineage>
        <taxon>Eukaryota</taxon>
        <taxon>Viridiplantae</taxon>
        <taxon>Streptophyta</taxon>
        <taxon>Embryophyta</taxon>
        <taxon>Tracheophyta</taxon>
        <taxon>Spermatophyta</taxon>
        <taxon>Magnoliopsida</taxon>
        <taxon>Liliopsida</taxon>
        <taxon>Poales</taxon>
        <taxon>Poaceae</taxon>
        <taxon>BOP clade</taxon>
        <taxon>Pooideae</taxon>
        <taxon>Poodae</taxon>
        <taxon>Poeae</taxon>
        <taxon>Poeae Chloroplast Group 1 (Aveneae type)</taxon>
        <taxon>Aveninae</taxon>
        <taxon>Avena</taxon>
    </lineage>
</organism>
<accession>A0ACD5UNH8</accession>
<evidence type="ECO:0000313" key="2">
    <source>
        <dbReference type="Proteomes" id="UP001732700"/>
    </source>
</evidence>
<sequence>MGLDREHGGSGAVVATKGRKRQRQLLLESSDSEADEYPVPTREKPDEGAAGNADAGVGDGDQSVEKVVPASSEKLPVAKTTERDASSEKNMGDELNSGSAGASGGCGDESREKIAPVSSDKLSGVKSTEGDYDEKNKVDKLTRSSSQPDSKRIKIEDAHVGGVGNGGSVSKDVTGGRMLRPGFPKWRFEKLEVRAGRVDVEIKATSGSMVKENDKRRHVEPLKHEKHKPVKTEKANSVNSSRHEHREDMKVKVKEQASSLDDKRKPVEASKHVPLKTDKGSSVEPGDREVVRVQGKSGLLKILPKKAKADGETSDSSTQPKKSNVVEVGDGKIPTKSGVLKLLPKNSMIARENSDGKHLSKNIKLERETTDGKILTKTSKVDRENGDDKVPTKNIKLDGETSGVKIPARNNRVDGETITGYRQDKYKSSDLTESQKHDASSGKIVTKKLVSSVTLRRSDPSVVGVSSSHTTKQQSSKAHLKISQPSLKDEKTKLTEHKNEKKRLLEHKGSPQKLSKKTKSEVTDLQGTSDSALKKHGMKKPRGGPRNALKQKLRDQIKGILLDNGWTIDLRPRKDKDYEDSVYVSPQGNGYWSITKAYAVYQEQLESSQDENPISKDDLAMLQRIVRKRKSQKEHSAEKKCGNNRSRNLKDTSAGRSSRNTYQNGEEKVKTKNRGCAPLVRSSTRNMQGIGDYIPYKGKRTVLSWMIDQGVVSEDAKVTYMNKKGTQAKLDGKITRDGIYCGCCSKILTAAKFELHAGSKEQQPYANIFLEDGGVPLLQCLLDAWDKQARSEKKGFYKIDPAEDPDDDTCGICGDGGDLLCCDHCTSTFHVACLGIEMPSEDWYCRSCICKFCGSAEEMTSSFAELLSCLQCSRKYHQVCTPGTERDSVCTTSGASVDCFCSPGCRKIYKRLKKLLGLKNYTEAGFSWSLVRCFADSDTASLKKKAELVHCNSKTAVAFSIMDECFLPRIDERSGINIVHNVVYNCGSDFNRLNFSGFYTFILERGDEVISAATVRIHGTELAEMPFIGTRGMHRRKGMCHRLLNAIESTLCSLNVRRLVIPAIPELQNTWSTVFGFKPVGPMKKQKLKSINLLIIHGTGLLEKRLLLTGQVNQPTTAGTVNVVECDKTSAQMFGKASGSVTPVHVSRECAVADNIGTKDHDTSCALVESSSGLASNLPPVPKEKPQERTSPVHVADVNLRTCEDDMPCKAEADNQEEVKYAETDVISVADNIVTVEKPEDKSSSSYADSSAIPVTMDPGQCSSDELGKGESCPPTELCVDDVHLRDKTEPNLNSNSISVHFDTREDMKSCVVPASTEVPLVTRGCKPDNHELKTIVADGDTQSSLEVKGSEVTVDERSIDAYTTKDQAYVDGVTSNAVATTEEHSCSAVDLVVSTERSLDEPKSIGGDQSEVQVATIEVAAISETSNKAGVTVSALGRSNDIYGEDTAKPSLSCGEGQLHGEDGVYKNSLEDVLASRDPVNA</sequence>
<reference evidence="1" key="1">
    <citation type="submission" date="2021-05" db="EMBL/GenBank/DDBJ databases">
        <authorList>
            <person name="Scholz U."/>
            <person name="Mascher M."/>
            <person name="Fiebig A."/>
        </authorList>
    </citation>
    <scope>NUCLEOTIDE SEQUENCE [LARGE SCALE GENOMIC DNA]</scope>
</reference>
<keyword evidence="2" id="KW-1185">Reference proteome</keyword>
<dbReference type="EnsemblPlants" id="AVESA.00010b.r2.2CG0288700.1">
    <property type="protein sequence ID" value="AVESA.00010b.r2.2CG0288700.1.CDS"/>
    <property type="gene ID" value="AVESA.00010b.r2.2CG0288700"/>
</dbReference>
<protein>
    <submittedName>
        <fullName evidence="1">Uncharacterized protein</fullName>
    </submittedName>
</protein>
<dbReference type="Proteomes" id="UP001732700">
    <property type="component" value="Chromosome 2C"/>
</dbReference>
<proteinExistence type="predicted"/>
<reference evidence="1" key="2">
    <citation type="submission" date="2025-09" db="UniProtKB">
        <authorList>
            <consortium name="EnsemblPlants"/>
        </authorList>
    </citation>
    <scope>IDENTIFICATION</scope>
</reference>
<evidence type="ECO:0000313" key="1">
    <source>
        <dbReference type="EnsemblPlants" id="AVESA.00010b.r2.2CG0288700.1.CDS"/>
    </source>
</evidence>